<dbReference type="PANTHER" id="PTHR14269:SF62">
    <property type="entry name" value="CDP-DIACYLGLYCEROL--GLYCEROL-3-PHOSPHATE 3-PHOSPHATIDYLTRANSFERASE 1, CHLOROPLASTIC"/>
    <property type="match status" value="1"/>
</dbReference>
<evidence type="ECO:0000256" key="12">
    <source>
        <dbReference type="ARBA" id="ARBA00023136"/>
    </source>
</evidence>
<dbReference type="Pfam" id="PF01066">
    <property type="entry name" value="CDP-OH_P_transf"/>
    <property type="match status" value="1"/>
</dbReference>
<evidence type="ECO:0000256" key="5">
    <source>
        <dbReference type="ARBA" id="ARBA00013170"/>
    </source>
</evidence>
<evidence type="ECO:0000256" key="13">
    <source>
        <dbReference type="ARBA" id="ARBA00023209"/>
    </source>
</evidence>
<keyword evidence="8 17" id="KW-0808">Transferase</keyword>
<dbReference type="RefSeq" id="WP_073342719.1">
    <property type="nucleotide sequence ID" value="NZ_FQVH01000010.1"/>
</dbReference>
<sequence>MNIANKLTLLRIFLLPFFMLFALTRFKYSAIIATIIFIVASLTDLFDGYIARRINQTTKFGKLMDPLADKLLITTALVSLVEMGSVPAWAAIIIIGREFAVTGLRSLASIENVIISANHIGKIKMIIQLIAVTALLLKLPFATIILYITVIITVFSGFVYFYKYGYVIKDMGGSNNEM</sequence>
<evidence type="ECO:0000256" key="17">
    <source>
        <dbReference type="RuleBase" id="RU003750"/>
    </source>
</evidence>
<evidence type="ECO:0000256" key="11">
    <source>
        <dbReference type="ARBA" id="ARBA00023098"/>
    </source>
</evidence>
<organism evidence="19 20">
    <name type="scientific">Caldanaerobius fijiensis DSM 17918</name>
    <dbReference type="NCBI Taxonomy" id="1121256"/>
    <lineage>
        <taxon>Bacteria</taxon>
        <taxon>Bacillati</taxon>
        <taxon>Bacillota</taxon>
        <taxon>Clostridia</taxon>
        <taxon>Thermoanaerobacterales</taxon>
        <taxon>Thermoanaerobacteraceae</taxon>
        <taxon>Caldanaerobius</taxon>
    </lineage>
</organism>
<feature type="transmembrane region" description="Helical" evidence="18">
    <location>
        <begin position="144"/>
        <end position="162"/>
    </location>
</feature>
<evidence type="ECO:0000256" key="15">
    <source>
        <dbReference type="ARBA" id="ARBA00048586"/>
    </source>
</evidence>
<evidence type="ECO:0000313" key="19">
    <source>
        <dbReference type="EMBL" id="SHF03067.1"/>
    </source>
</evidence>
<dbReference type="InterPro" id="IPR000462">
    <property type="entry name" value="CDP-OH_P_trans"/>
</dbReference>
<evidence type="ECO:0000256" key="4">
    <source>
        <dbReference type="ARBA" id="ARBA00010441"/>
    </source>
</evidence>
<feature type="transmembrane region" description="Helical" evidence="18">
    <location>
        <begin position="71"/>
        <end position="95"/>
    </location>
</feature>
<evidence type="ECO:0000256" key="2">
    <source>
        <dbReference type="ARBA" id="ARBA00004141"/>
    </source>
</evidence>
<evidence type="ECO:0000256" key="9">
    <source>
        <dbReference type="ARBA" id="ARBA00022692"/>
    </source>
</evidence>
<keyword evidence="11" id="KW-0443">Lipid metabolism</keyword>
<dbReference type="PANTHER" id="PTHR14269">
    <property type="entry name" value="CDP-DIACYLGLYCEROL--GLYCEROL-3-PHOSPHATE 3-PHOSPHATIDYLTRANSFERASE-RELATED"/>
    <property type="match status" value="1"/>
</dbReference>
<gene>
    <name evidence="19" type="ORF">SAMN02746089_01189</name>
</gene>
<comment type="catalytic activity">
    <reaction evidence="15">
        <text>a CDP-1,2-diacyl-sn-glycerol + sn-glycerol 3-phosphate = a 1,2-diacyl-sn-glycero-3-phospho-(1'-sn-glycero-3'-phosphate) + CMP + H(+)</text>
        <dbReference type="Rhea" id="RHEA:12593"/>
        <dbReference type="ChEBI" id="CHEBI:15378"/>
        <dbReference type="ChEBI" id="CHEBI:57597"/>
        <dbReference type="ChEBI" id="CHEBI:58332"/>
        <dbReference type="ChEBI" id="CHEBI:60110"/>
        <dbReference type="ChEBI" id="CHEBI:60377"/>
        <dbReference type="EC" id="2.7.8.5"/>
    </reaction>
</comment>
<comment type="pathway">
    <text evidence="3">Phospholipid metabolism; phosphatidylglycerol biosynthesis; phosphatidylglycerol from CDP-diacylglycerol: step 1/2.</text>
</comment>
<dbReference type="EC" id="2.7.8.5" evidence="5 16"/>
<dbReference type="InterPro" id="IPR043130">
    <property type="entry name" value="CDP-OH_PTrfase_TM_dom"/>
</dbReference>
<evidence type="ECO:0000256" key="18">
    <source>
        <dbReference type="SAM" id="Phobius"/>
    </source>
</evidence>
<evidence type="ECO:0000256" key="6">
    <source>
        <dbReference type="ARBA" id="ARBA00014944"/>
    </source>
</evidence>
<dbReference type="AlphaFoldDB" id="A0A1M4YBF2"/>
<evidence type="ECO:0000256" key="14">
    <source>
        <dbReference type="ARBA" id="ARBA00023264"/>
    </source>
</evidence>
<keyword evidence="20" id="KW-1185">Reference proteome</keyword>
<comment type="subcellular location">
    <subcellularLocation>
        <location evidence="2">Membrane</location>
        <topology evidence="2">Multi-pass membrane protein</topology>
    </subcellularLocation>
</comment>
<dbReference type="GO" id="GO:0016020">
    <property type="term" value="C:membrane"/>
    <property type="evidence" value="ECO:0007669"/>
    <property type="project" value="UniProtKB-SubCell"/>
</dbReference>
<accession>A0A1M4YBF2</accession>
<evidence type="ECO:0000256" key="8">
    <source>
        <dbReference type="ARBA" id="ARBA00022679"/>
    </source>
</evidence>
<keyword evidence="12 18" id="KW-0472">Membrane</keyword>
<name>A0A1M4YBF2_9THEO</name>
<keyword evidence="7" id="KW-0444">Lipid biosynthesis</keyword>
<evidence type="ECO:0000256" key="1">
    <source>
        <dbReference type="ARBA" id="ARBA00003973"/>
    </source>
</evidence>
<dbReference type="PROSITE" id="PS00379">
    <property type="entry name" value="CDP_ALCOHOL_P_TRANSF"/>
    <property type="match status" value="1"/>
</dbReference>
<evidence type="ECO:0000313" key="20">
    <source>
        <dbReference type="Proteomes" id="UP000184088"/>
    </source>
</evidence>
<dbReference type="InterPro" id="IPR050324">
    <property type="entry name" value="CDP-alcohol_PTase-I"/>
</dbReference>
<dbReference type="InterPro" id="IPR048254">
    <property type="entry name" value="CDP_ALCOHOL_P_TRANSF_CS"/>
</dbReference>
<dbReference type="STRING" id="1121256.SAMN02746089_01189"/>
<dbReference type="OrthoDB" id="9796672at2"/>
<dbReference type="NCBIfam" id="TIGR00560">
    <property type="entry name" value="pgsA"/>
    <property type="match status" value="1"/>
</dbReference>
<dbReference type="EMBL" id="FQVH01000010">
    <property type="protein sequence ID" value="SHF03067.1"/>
    <property type="molecule type" value="Genomic_DNA"/>
</dbReference>
<evidence type="ECO:0000256" key="7">
    <source>
        <dbReference type="ARBA" id="ARBA00022516"/>
    </source>
</evidence>
<dbReference type="GO" id="GO:0008444">
    <property type="term" value="F:CDP-diacylglycerol-glycerol-3-phosphate 3-phosphatidyltransferase activity"/>
    <property type="evidence" value="ECO:0007669"/>
    <property type="project" value="UniProtKB-UniRule"/>
</dbReference>
<reference evidence="19 20" key="1">
    <citation type="submission" date="2016-11" db="EMBL/GenBank/DDBJ databases">
        <authorList>
            <person name="Jaros S."/>
            <person name="Januszkiewicz K."/>
            <person name="Wedrychowicz H."/>
        </authorList>
    </citation>
    <scope>NUCLEOTIDE SEQUENCE [LARGE SCALE GENOMIC DNA]</scope>
    <source>
        <strain evidence="19 20">DSM 17918</strain>
    </source>
</reference>
<keyword evidence="10 18" id="KW-1133">Transmembrane helix</keyword>
<keyword evidence="13" id="KW-0594">Phospholipid biosynthesis</keyword>
<evidence type="ECO:0000256" key="10">
    <source>
        <dbReference type="ARBA" id="ARBA00022989"/>
    </source>
</evidence>
<feature type="transmembrane region" description="Helical" evidence="18">
    <location>
        <begin position="7"/>
        <end position="24"/>
    </location>
</feature>
<comment type="function">
    <text evidence="1">This protein catalyzes the committed step to the synthesis of the acidic phospholipids.</text>
</comment>
<evidence type="ECO:0000256" key="16">
    <source>
        <dbReference type="NCBIfam" id="TIGR00560"/>
    </source>
</evidence>
<dbReference type="InterPro" id="IPR004570">
    <property type="entry name" value="Phosphatidylglycerol_P_synth"/>
</dbReference>
<dbReference type="Gene3D" id="1.20.120.1760">
    <property type="match status" value="1"/>
</dbReference>
<dbReference type="PIRSF" id="PIRSF000847">
    <property type="entry name" value="Phos_ph_gly_syn"/>
    <property type="match status" value="1"/>
</dbReference>
<dbReference type="UniPathway" id="UPA00084">
    <property type="reaction ID" value="UER00503"/>
</dbReference>
<keyword evidence="14" id="KW-1208">Phospholipid metabolism</keyword>
<protein>
    <recommendedName>
        <fullName evidence="6 16">CDP-diacylglycerol--glycerol-3-phosphate 3-phosphatidyltransferase</fullName>
        <ecNumber evidence="5 16">2.7.8.5</ecNumber>
    </recommendedName>
</protein>
<proteinExistence type="inferred from homology"/>
<evidence type="ECO:0000256" key="3">
    <source>
        <dbReference type="ARBA" id="ARBA00005042"/>
    </source>
</evidence>
<keyword evidence="9 18" id="KW-0812">Transmembrane</keyword>
<comment type="similarity">
    <text evidence="4 17">Belongs to the CDP-alcohol phosphatidyltransferase class-I family.</text>
</comment>
<dbReference type="GO" id="GO:0006655">
    <property type="term" value="P:phosphatidylglycerol biosynthetic process"/>
    <property type="evidence" value="ECO:0007669"/>
    <property type="project" value="UniProtKB-UniPathway"/>
</dbReference>
<feature type="transmembrane region" description="Helical" evidence="18">
    <location>
        <begin position="30"/>
        <end position="50"/>
    </location>
</feature>
<dbReference type="Proteomes" id="UP000184088">
    <property type="component" value="Unassembled WGS sequence"/>
</dbReference>